<proteinExistence type="predicted"/>
<name>A0A2K3JUD0_TRIPR</name>
<organism evidence="1 2">
    <name type="scientific">Trifolium pratense</name>
    <name type="common">Red clover</name>
    <dbReference type="NCBI Taxonomy" id="57577"/>
    <lineage>
        <taxon>Eukaryota</taxon>
        <taxon>Viridiplantae</taxon>
        <taxon>Streptophyta</taxon>
        <taxon>Embryophyta</taxon>
        <taxon>Tracheophyta</taxon>
        <taxon>Spermatophyta</taxon>
        <taxon>Magnoliopsida</taxon>
        <taxon>eudicotyledons</taxon>
        <taxon>Gunneridae</taxon>
        <taxon>Pentapetalae</taxon>
        <taxon>rosids</taxon>
        <taxon>fabids</taxon>
        <taxon>Fabales</taxon>
        <taxon>Fabaceae</taxon>
        <taxon>Papilionoideae</taxon>
        <taxon>50 kb inversion clade</taxon>
        <taxon>NPAAA clade</taxon>
        <taxon>Hologalegina</taxon>
        <taxon>IRL clade</taxon>
        <taxon>Trifolieae</taxon>
        <taxon>Trifolium</taxon>
    </lineage>
</organism>
<gene>
    <name evidence="1" type="ORF">L195_g058785</name>
</gene>
<dbReference type="EMBL" id="ASHM01124328">
    <property type="protein sequence ID" value="PNX57620.1"/>
    <property type="molecule type" value="Genomic_DNA"/>
</dbReference>
<accession>A0A2K3JUD0</accession>
<sequence length="73" mass="8223">MMESLLAEKIICLGGGSTDGVRRDASWIKVMKDNATLIRSSESVQPHPSMFVIHGLRVLQHRIAKKEHLNREV</sequence>
<evidence type="ECO:0000313" key="1">
    <source>
        <dbReference type="EMBL" id="PNX57620.1"/>
    </source>
</evidence>
<comment type="caution">
    <text evidence="1">The sequence shown here is derived from an EMBL/GenBank/DDBJ whole genome shotgun (WGS) entry which is preliminary data.</text>
</comment>
<protein>
    <submittedName>
        <fullName evidence="1">Uncharacterized protein</fullName>
    </submittedName>
</protein>
<dbReference type="AlphaFoldDB" id="A0A2K3JUD0"/>
<reference evidence="1 2" key="1">
    <citation type="journal article" date="2014" name="Am. J. Bot.">
        <title>Genome assembly and annotation for red clover (Trifolium pratense; Fabaceae).</title>
        <authorList>
            <person name="Istvanek J."/>
            <person name="Jaros M."/>
            <person name="Krenek A."/>
            <person name="Repkova J."/>
        </authorList>
    </citation>
    <scope>NUCLEOTIDE SEQUENCE [LARGE SCALE GENOMIC DNA]</scope>
    <source>
        <strain evidence="2">cv. Tatra</strain>
        <tissue evidence="1">Young leaves</tissue>
    </source>
</reference>
<feature type="non-terminal residue" evidence="1">
    <location>
        <position position="73"/>
    </location>
</feature>
<reference evidence="1 2" key="2">
    <citation type="journal article" date="2017" name="Front. Plant Sci.">
        <title>Gene Classification and Mining of Molecular Markers Useful in Red Clover (Trifolium pratense) Breeding.</title>
        <authorList>
            <person name="Istvanek J."/>
            <person name="Dluhosova J."/>
            <person name="Dluhos P."/>
            <person name="Patkova L."/>
            <person name="Nedelnik J."/>
            <person name="Repkova J."/>
        </authorList>
    </citation>
    <scope>NUCLEOTIDE SEQUENCE [LARGE SCALE GENOMIC DNA]</scope>
    <source>
        <strain evidence="2">cv. Tatra</strain>
        <tissue evidence="1">Young leaves</tissue>
    </source>
</reference>
<evidence type="ECO:0000313" key="2">
    <source>
        <dbReference type="Proteomes" id="UP000236291"/>
    </source>
</evidence>
<dbReference type="Proteomes" id="UP000236291">
    <property type="component" value="Unassembled WGS sequence"/>
</dbReference>